<gene>
    <name evidence="1" type="ORF">AVEN_134612_1</name>
</gene>
<dbReference type="EMBL" id="BGPR01031247">
    <property type="protein sequence ID" value="GBO04205.1"/>
    <property type="molecule type" value="Genomic_DNA"/>
</dbReference>
<reference evidence="1 2" key="1">
    <citation type="journal article" date="2019" name="Sci. Rep.">
        <title>Orb-weaving spider Araneus ventricosus genome elucidates the spidroin gene catalogue.</title>
        <authorList>
            <person name="Kono N."/>
            <person name="Nakamura H."/>
            <person name="Ohtoshi R."/>
            <person name="Moran D.A.P."/>
            <person name="Shinohara A."/>
            <person name="Yoshida Y."/>
            <person name="Fujiwara M."/>
            <person name="Mori M."/>
            <person name="Tomita M."/>
            <person name="Arakawa K."/>
        </authorList>
    </citation>
    <scope>NUCLEOTIDE SEQUENCE [LARGE SCALE GENOMIC DNA]</scope>
</reference>
<proteinExistence type="predicted"/>
<comment type="caution">
    <text evidence="1">The sequence shown here is derived from an EMBL/GenBank/DDBJ whole genome shotgun (WGS) entry which is preliminary data.</text>
</comment>
<keyword evidence="2" id="KW-1185">Reference proteome</keyword>
<dbReference type="AlphaFoldDB" id="A0A4Y2TUB0"/>
<sequence length="178" mass="19620">MTPLNGIDISCHRRLQIKKSLGDGLAVGDTQELDEPDLPSSDFHLFGPLKQHLGGNFVDDGKSSHTNFYTDEWTQSKTYAAGIWGLIKCYSCQVASVEGSASGREVSKLGHLKTPTPMGPVHVKCNSSRPMSYMLACLERVPVQRLVPQHLNQLVPTRSVPKTRFASNDALNKLNKPY</sequence>
<dbReference type="Proteomes" id="UP000499080">
    <property type="component" value="Unassembled WGS sequence"/>
</dbReference>
<organism evidence="1 2">
    <name type="scientific">Araneus ventricosus</name>
    <name type="common">Orbweaver spider</name>
    <name type="synonym">Epeira ventricosa</name>
    <dbReference type="NCBI Taxonomy" id="182803"/>
    <lineage>
        <taxon>Eukaryota</taxon>
        <taxon>Metazoa</taxon>
        <taxon>Ecdysozoa</taxon>
        <taxon>Arthropoda</taxon>
        <taxon>Chelicerata</taxon>
        <taxon>Arachnida</taxon>
        <taxon>Araneae</taxon>
        <taxon>Araneomorphae</taxon>
        <taxon>Entelegynae</taxon>
        <taxon>Araneoidea</taxon>
        <taxon>Araneidae</taxon>
        <taxon>Araneus</taxon>
    </lineage>
</organism>
<name>A0A4Y2TUB0_ARAVE</name>
<accession>A0A4Y2TUB0</accession>
<evidence type="ECO:0000313" key="1">
    <source>
        <dbReference type="EMBL" id="GBO04205.1"/>
    </source>
</evidence>
<protein>
    <submittedName>
        <fullName evidence="1">Uncharacterized protein</fullName>
    </submittedName>
</protein>
<evidence type="ECO:0000313" key="2">
    <source>
        <dbReference type="Proteomes" id="UP000499080"/>
    </source>
</evidence>